<dbReference type="AlphaFoldDB" id="A0A2M7FYH0"/>
<organism evidence="3 4">
    <name type="scientific">bacterium (Candidatus Blackallbacteria) CG17_big_fil_post_rev_8_21_14_2_50_48_46</name>
    <dbReference type="NCBI Taxonomy" id="2014261"/>
    <lineage>
        <taxon>Bacteria</taxon>
        <taxon>Candidatus Blackallbacteria</taxon>
    </lineage>
</organism>
<evidence type="ECO:0008006" key="5">
    <source>
        <dbReference type="Google" id="ProtNLM"/>
    </source>
</evidence>
<reference evidence="3 4" key="1">
    <citation type="submission" date="2017-09" db="EMBL/GenBank/DDBJ databases">
        <title>Depth-based differentiation of microbial function through sediment-hosted aquifers and enrichment of novel symbionts in the deep terrestrial subsurface.</title>
        <authorList>
            <person name="Probst A.J."/>
            <person name="Ladd B."/>
            <person name="Jarett J.K."/>
            <person name="Geller-Mcgrath D.E."/>
            <person name="Sieber C.M."/>
            <person name="Emerson J.B."/>
            <person name="Anantharaman K."/>
            <person name="Thomas B.C."/>
            <person name="Malmstrom R."/>
            <person name="Stieglmeier M."/>
            <person name="Klingl A."/>
            <person name="Woyke T."/>
            <person name="Ryan C.M."/>
            <person name="Banfield J.F."/>
        </authorList>
    </citation>
    <scope>NUCLEOTIDE SEQUENCE [LARGE SCALE GENOMIC DNA]</scope>
    <source>
        <strain evidence="3">CG17_big_fil_post_rev_8_21_14_2_50_48_46</strain>
    </source>
</reference>
<proteinExistence type="predicted"/>
<evidence type="ECO:0000313" key="3">
    <source>
        <dbReference type="EMBL" id="PIW14393.1"/>
    </source>
</evidence>
<evidence type="ECO:0000313" key="4">
    <source>
        <dbReference type="Proteomes" id="UP000231019"/>
    </source>
</evidence>
<accession>A0A2M7FYH0</accession>
<dbReference type="Proteomes" id="UP000231019">
    <property type="component" value="Unassembled WGS sequence"/>
</dbReference>
<gene>
    <name evidence="3" type="ORF">COW36_21745</name>
</gene>
<feature type="compositionally biased region" description="Acidic residues" evidence="1">
    <location>
        <begin position="43"/>
        <end position="58"/>
    </location>
</feature>
<dbReference type="SUPFAM" id="SSF56935">
    <property type="entry name" value="Porins"/>
    <property type="match status" value="1"/>
</dbReference>
<feature type="chain" id="PRO_5014747092" description="Porin" evidence="2">
    <location>
        <begin position="26"/>
        <end position="435"/>
    </location>
</feature>
<evidence type="ECO:0000256" key="1">
    <source>
        <dbReference type="SAM" id="MobiDB-lite"/>
    </source>
</evidence>
<evidence type="ECO:0000256" key="2">
    <source>
        <dbReference type="SAM" id="SignalP"/>
    </source>
</evidence>
<name>A0A2M7FYH0_9BACT</name>
<dbReference type="EMBL" id="PFFQ01000060">
    <property type="protein sequence ID" value="PIW14393.1"/>
    <property type="molecule type" value="Genomic_DNA"/>
</dbReference>
<comment type="caution">
    <text evidence="3">The sequence shown here is derived from an EMBL/GenBank/DDBJ whole genome shotgun (WGS) entry which is preliminary data.</text>
</comment>
<feature type="signal peptide" evidence="2">
    <location>
        <begin position="1"/>
        <end position="25"/>
    </location>
</feature>
<feature type="region of interest" description="Disordered" evidence="1">
    <location>
        <begin position="34"/>
        <end position="84"/>
    </location>
</feature>
<protein>
    <recommendedName>
        <fullName evidence="5">Porin</fullName>
    </recommendedName>
</protein>
<feature type="compositionally biased region" description="Low complexity" evidence="1">
    <location>
        <begin position="59"/>
        <end position="70"/>
    </location>
</feature>
<keyword evidence="2" id="KW-0732">Signal</keyword>
<sequence>MQKNLKKMSLSLSLSVLFLTAQAWALPAAQAADPLTAAAQAASDEEEPNLDDIEETPSTEEPTPEASSEPQLKLPDEKPTDPNAASIDEIDELLNSEIASGKTGSFGARLNELGVSTYLHGYAVIDANAELSPATFDMHYFNIFVGANIKDLLIAEIQLEKEHGGDDQQIRFGQLDIVASPLSIFRVGKFLVPIGSFNTYLYPEYINKMPDRPFAMQEVIPVSWGDVGVQVFGRYDFGIDQNINYALYAINGLHDATETSSDSDDAKLSSGSLRKMRNNHIDKNLDKGLGGRVGARLLPGLDLGFSAYTGATSNDGKLRTSIFDFDLNYEVGNFDFKGEYAMALQGTGSGNITKQGFYLQGAYKVFNWLEPVLRYDMINYSNSTAENKQRVSVGVNFYPFADTWSLFMLKTAYSYTLQENNQTPHSLIAQAAMGF</sequence>